<protein>
    <recommendedName>
        <fullName evidence="3">Lipocalin-like domain-containing protein</fullName>
    </recommendedName>
</protein>
<evidence type="ECO:0008006" key="3">
    <source>
        <dbReference type="Google" id="ProtNLM"/>
    </source>
</evidence>
<dbReference type="EMBL" id="CP050995">
    <property type="protein sequence ID" value="QIY92481.1"/>
    <property type="molecule type" value="Genomic_DNA"/>
</dbReference>
<organism evidence="1 2">
    <name type="scientific">Chryseobacterium gallinarum</name>
    <dbReference type="NCBI Taxonomy" id="1324352"/>
    <lineage>
        <taxon>Bacteria</taxon>
        <taxon>Pseudomonadati</taxon>
        <taxon>Bacteroidota</taxon>
        <taxon>Flavobacteriia</taxon>
        <taxon>Flavobacteriales</taxon>
        <taxon>Weeksellaceae</taxon>
        <taxon>Chryseobacterium group</taxon>
        <taxon>Chryseobacterium</taxon>
    </lineage>
</organism>
<proteinExistence type="predicted"/>
<name>A0ABX6KV52_CHRGL</name>
<reference evidence="1 2" key="1">
    <citation type="submission" date="2019-09" db="EMBL/GenBank/DDBJ databases">
        <title>FDA dAtabase for Regulatory Grade micrObial Sequences (FDA-ARGOS): Supporting development and validation of Infectious Disease Dx tests.</title>
        <authorList>
            <person name="Sciortino C."/>
            <person name="Tallon L."/>
            <person name="Sadzewicz L."/>
            <person name="Vavikolanu K."/>
            <person name="Mehta A."/>
            <person name="Aluvathingal J."/>
            <person name="Nadendla S."/>
            <person name="Nandy P."/>
            <person name="Geyer C."/>
            <person name="Yan Y."/>
            <person name="Sichtig H."/>
        </authorList>
    </citation>
    <scope>NUCLEOTIDE SEQUENCE [LARGE SCALE GENOMIC DNA]</scope>
    <source>
        <strain evidence="1 2">FDAARGOS_636</strain>
    </source>
</reference>
<accession>A0ABX6KV52</accession>
<keyword evidence="2" id="KW-1185">Reference proteome</keyword>
<dbReference type="Proteomes" id="UP000501570">
    <property type="component" value="Chromosome"/>
</dbReference>
<gene>
    <name evidence="1" type="ORF">FOB44_18290</name>
</gene>
<evidence type="ECO:0000313" key="2">
    <source>
        <dbReference type="Proteomes" id="UP000501570"/>
    </source>
</evidence>
<sequence>MKKISYLLIPVICLSFIKQTNNQFLGNWKVDDIINLSDKSEFKELALHQLVKEKIKEENIHIVVRPDSIIMYKKGIATEKAKLFFTPTTKKDSILIRFDNHVGSITLNGKDHGILTLENKTQFFLQKDK</sequence>
<dbReference type="RefSeq" id="WP_168239405.1">
    <property type="nucleotide sequence ID" value="NZ_CP050995.1"/>
</dbReference>
<evidence type="ECO:0000313" key="1">
    <source>
        <dbReference type="EMBL" id="QIY92481.1"/>
    </source>
</evidence>